<dbReference type="SMART" id="SM00369">
    <property type="entry name" value="LRR_TYP"/>
    <property type="match status" value="3"/>
</dbReference>
<dbReference type="PANTHER" id="PTHR45973:SF12">
    <property type="entry name" value="DYNEIN REGULATORY COMPLEX SUBUNIT 3"/>
    <property type="match status" value="1"/>
</dbReference>
<evidence type="ECO:0000256" key="7">
    <source>
        <dbReference type="ARBA" id="ARBA00023069"/>
    </source>
</evidence>
<dbReference type="SMART" id="SM00365">
    <property type="entry name" value="LRR_SD22"/>
    <property type="match status" value="4"/>
</dbReference>
<keyword evidence="14" id="KW-1185">Reference proteome</keyword>
<keyword evidence="7" id="KW-0969">Cilium</keyword>
<dbReference type="Gene3D" id="3.80.10.10">
    <property type="entry name" value="Ribonuclease Inhibitor"/>
    <property type="match status" value="1"/>
</dbReference>
<keyword evidence="4" id="KW-0677">Repeat</keyword>
<evidence type="ECO:0000256" key="1">
    <source>
        <dbReference type="ARBA" id="ARBA00004611"/>
    </source>
</evidence>
<comment type="similarity">
    <text evidence="10">Belongs to the DRC3 family.</text>
</comment>
<keyword evidence="3" id="KW-0433">Leucine-rich repeat</keyword>
<protein>
    <recommendedName>
        <fullName evidence="11">Dynein regulatory complex subunit 3</fullName>
    </recommendedName>
</protein>
<dbReference type="GO" id="GO:0005929">
    <property type="term" value="C:cilium"/>
    <property type="evidence" value="ECO:0007669"/>
    <property type="project" value="TreeGrafter"/>
</dbReference>
<dbReference type="Pfam" id="PF14580">
    <property type="entry name" value="LRR_9"/>
    <property type="match status" value="1"/>
</dbReference>
<dbReference type="InterPro" id="IPR003591">
    <property type="entry name" value="Leu-rich_rpt_typical-subtyp"/>
</dbReference>
<evidence type="ECO:0000256" key="8">
    <source>
        <dbReference type="ARBA" id="ARBA00023212"/>
    </source>
</evidence>
<evidence type="ECO:0000256" key="5">
    <source>
        <dbReference type="ARBA" id="ARBA00022846"/>
    </source>
</evidence>
<dbReference type="EMBL" id="WNTK01000339">
    <property type="protein sequence ID" value="KAG9470212.1"/>
    <property type="molecule type" value="Genomic_DNA"/>
</dbReference>
<dbReference type="Proteomes" id="UP000770717">
    <property type="component" value="Unassembled WGS sequence"/>
</dbReference>
<evidence type="ECO:0000313" key="14">
    <source>
        <dbReference type="Proteomes" id="UP000770717"/>
    </source>
</evidence>
<proteinExistence type="inferred from homology"/>
<dbReference type="PROSITE" id="PS51450">
    <property type="entry name" value="LRR"/>
    <property type="match status" value="4"/>
</dbReference>
<comment type="caution">
    <text evidence="13">The sequence shown here is derived from an EMBL/GenBank/DDBJ whole genome shotgun (WGS) entry which is preliminary data.</text>
</comment>
<dbReference type="PANTHER" id="PTHR45973">
    <property type="entry name" value="PROTEIN PHOSPHATASE 1 REGULATORY SUBUNIT SDS22-RELATED"/>
    <property type="match status" value="1"/>
</dbReference>
<dbReference type="AlphaFoldDB" id="A0A8J6JUP9"/>
<evidence type="ECO:0000313" key="13">
    <source>
        <dbReference type="EMBL" id="KAG9470212.1"/>
    </source>
</evidence>
<keyword evidence="2" id="KW-0963">Cytoplasm</keyword>
<comment type="subcellular location">
    <subcellularLocation>
        <location evidence="1">Cytoplasm</location>
        <location evidence="1">Cytoskeleton</location>
        <location evidence="1">Flagellum axoneme</location>
    </subcellularLocation>
</comment>
<evidence type="ECO:0000256" key="4">
    <source>
        <dbReference type="ARBA" id="ARBA00022737"/>
    </source>
</evidence>
<keyword evidence="5" id="KW-0282">Flagellum</keyword>
<evidence type="ECO:0000256" key="10">
    <source>
        <dbReference type="ARBA" id="ARBA00038378"/>
    </source>
</evidence>
<dbReference type="InterPro" id="IPR032675">
    <property type="entry name" value="LRR_dom_sf"/>
</dbReference>
<evidence type="ECO:0000256" key="6">
    <source>
        <dbReference type="ARBA" id="ARBA00023054"/>
    </source>
</evidence>
<name>A0A8J6JUP9_ELECQ</name>
<dbReference type="SUPFAM" id="SSF52058">
    <property type="entry name" value="L domain-like"/>
    <property type="match status" value="1"/>
</dbReference>
<keyword evidence="8" id="KW-0206">Cytoskeleton</keyword>
<evidence type="ECO:0000256" key="9">
    <source>
        <dbReference type="ARBA" id="ARBA00023273"/>
    </source>
</evidence>
<dbReference type="InterPro" id="IPR050576">
    <property type="entry name" value="Cilia_flagella_integrity"/>
</dbReference>
<evidence type="ECO:0000256" key="2">
    <source>
        <dbReference type="ARBA" id="ARBA00022490"/>
    </source>
</evidence>
<keyword evidence="9" id="KW-0966">Cell projection</keyword>
<dbReference type="OrthoDB" id="27917at2759"/>
<keyword evidence="6 12" id="KW-0175">Coiled coil</keyword>
<evidence type="ECO:0000256" key="11">
    <source>
        <dbReference type="ARBA" id="ARBA00040950"/>
    </source>
</evidence>
<sequence>MLYFPSPEDSIEVNGDVQMRTQYDVLKVDNLWQLHNLTKLQLDNNIIEKIQGLDTLVHLVWLDLSFNNIEVIEGLSALRKLEDLSLYNNRISVLQNMDSLKNLQILSMGNNNLTSLENLIYLRRFQQLRTLNLSGNPLSEDEQYKLFIAAHLPDLVYMDFRLIDENIRDIAKVKYQYSIEELSQNETLERLKREKEEKDQQELDRHKAAYVEYLNGPYLFENMYAEDVEGTRLSTLPAVAELVEPYRTKCTEVCQNIFEYGLKHHEKREAEMAVFNECLQEAVMENQEAGAGKIQEFQSKNNELLNELSQITSPEILDAKSLQYSQDIAQLMDTLLNLEIQVVDQLEEIIKDYERNIAELVSTFLETMQGLYPSCS</sequence>
<gene>
    <name evidence="13" type="ORF">GDO78_018634</name>
</gene>
<evidence type="ECO:0000256" key="12">
    <source>
        <dbReference type="SAM" id="Coils"/>
    </source>
</evidence>
<evidence type="ECO:0000256" key="3">
    <source>
        <dbReference type="ARBA" id="ARBA00022614"/>
    </source>
</evidence>
<organism evidence="13 14">
    <name type="scientific">Eleutherodactylus coqui</name>
    <name type="common">Puerto Rican coqui</name>
    <dbReference type="NCBI Taxonomy" id="57060"/>
    <lineage>
        <taxon>Eukaryota</taxon>
        <taxon>Metazoa</taxon>
        <taxon>Chordata</taxon>
        <taxon>Craniata</taxon>
        <taxon>Vertebrata</taxon>
        <taxon>Euteleostomi</taxon>
        <taxon>Amphibia</taxon>
        <taxon>Batrachia</taxon>
        <taxon>Anura</taxon>
        <taxon>Neobatrachia</taxon>
        <taxon>Hyloidea</taxon>
        <taxon>Eleutherodactylidae</taxon>
        <taxon>Eleutherodactylinae</taxon>
        <taxon>Eleutherodactylus</taxon>
        <taxon>Eleutherodactylus</taxon>
    </lineage>
</organism>
<reference evidence="13" key="1">
    <citation type="thesis" date="2020" institute="ProQuest LLC" country="789 East Eisenhower Parkway, Ann Arbor, MI, USA">
        <title>Comparative Genomics and Chromosome Evolution.</title>
        <authorList>
            <person name="Mudd A.B."/>
        </authorList>
    </citation>
    <scope>NUCLEOTIDE SEQUENCE</scope>
    <source>
        <strain evidence="13">HN-11 Male</strain>
        <tissue evidence="13">Kidney and liver</tissue>
    </source>
</reference>
<dbReference type="InterPro" id="IPR001611">
    <property type="entry name" value="Leu-rich_rpt"/>
</dbReference>
<feature type="coiled-coil region" evidence="12">
    <location>
        <begin position="328"/>
        <end position="363"/>
    </location>
</feature>
<accession>A0A8J6JUP9</accession>